<dbReference type="EMBL" id="CP006868">
    <property type="protein sequence ID" value="UXD22149.1"/>
    <property type="molecule type" value="Genomic_DNA"/>
</dbReference>
<keyword evidence="1" id="KW-0812">Transmembrane</keyword>
<dbReference type="Proteomes" id="UP001063698">
    <property type="component" value="Chromosome"/>
</dbReference>
<keyword evidence="3" id="KW-1185">Reference proteome</keyword>
<feature type="transmembrane region" description="Helical" evidence="1">
    <location>
        <begin position="12"/>
        <end position="37"/>
    </location>
</feature>
<organism evidence="2 3">
    <name type="scientific">Ignicoccus pacificus DSM 13166</name>
    <dbReference type="NCBI Taxonomy" id="940294"/>
    <lineage>
        <taxon>Archaea</taxon>
        <taxon>Thermoproteota</taxon>
        <taxon>Thermoprotei</taxon>
        <taxon>Desulfurococcales</taxon>
        <taxon>Desulfurococcaceae</taxon>
        <taxon>Ignicoccus</taxon>
    </lineage>
</organism>
<dbReference type="KEGG" id="ipc:IPA_02125"/>
<keyword evidence="1" id="KW-1133">Transmembrane helix</keyword>
<evidence type="ECO:0000256" key="1">
    <source>
        <dbReference type="SAM" id="Phobius"/>
    </source>
</evidence>
<proteinExistence type="predicted"/>
<name>A0A977KAM3_9CREN</name>
<gene>
    <name evidence="2" type="ORF">IPA_02125</name>
</gene>
<evidence type="ECO:0000313" key="3">
    <source>
        <dbReference type="Proteomes" id="UP001063698"/>
    </source>
</evidence>
<keyword evidence="1" id="KW-0472">Membrane</keyword>
<accession>A0A977KAM3</accession>
<reference evidence="2" key="1">
    <citation type="submission" date="2013-11" db="EMBL/GenBank/DDBJ databases">
        <title>Comparative genomics of Ignicoccus.</title>
        <authorList>
            <person name="Podar M."/>
        </authorList>
    </citation>
    <scope>NUCLEOTIDE SEQUENCE</scope>
    <source>
        <strain evidence="2">DSM 13166</strain>
    </source>
</reference>
<sequence length="1345" mass="148519">MVLNGRFRKGGIANVLSLAVLIVILTVAIVLLMNALAQQNTILQRQTQKASQSAVVQAILAKIGGCAAKVYDTYQGQWAVVVKSDDIASFCRYVQAVQVIGEENGVKYAYLIKKVGNQWVITSPAGAPSVPTVYPLQCGTPVNITYSLDGSSKPIGTIEAVMEILPIDENFKVDSVQILIQGSGWKNLGSCFLAQGGGVVQQTTIQQTVYSIGPITVLASANFNPLSYICPPAKTVVGDEDAYTIAIVLNPQMNGKRNYVPTSYLIDLKSIIEKAAPPSSPLKVNENDVFIRNITVIGLRTMPGLGPTSFATTGYLPWSFTALNYTSKIPVYQSDGVLTFNMTADAPMSPSSPVQYSAVVCLYLGIKGQVPADATGVLGDVNNDGITDWKKINVPTINSTQFPCFSPMGYDVCYIPATFGHYNTTITDAYNVTFAYLQKPVDSTVRVPKIIIDNPNPKSLYYYVVRVELPDKLKDKPITITDMTGAKIPFCYETAVGYCTTDYKQGDGYVWVNVPYIPAGSSVSLQILEGENGATDPHRVFPVYINFMKYNVTQGNETIIYEPAINVTGYKYLWYFPGNAWTLAAAAVEDPNHVTNFVYNDQNFTIVTDFRWDAAPNNADNDQVDYYYQYRTRIYYNFFPIAYSADPNTGDAWLLGLYEGLPFLVIWVQGTPYKFTAPEAVIPGIKYRVVATVKFVNGVPQGTVSVYPLEQERGERPPITQVNLPQYWNSLIASYYADNVFAISGADYGYNVTGGGFGWGGGTTRTYYLFSFSGMIYNVTLFSGYMDPLQAINCYTNYNATICPPRVAYIMPPTADSLPINLNGTILNSTIFTLQPGSTATTPFYVQTYSAPPYPLGAEVDFYFFTNKTVITNGTAKSYLIDPVAAVMYGTPMDNLGNTSRVIDLAKVVQTLPHAFNLTGDGGFVLNSTWLGTGNSWNIMLQPQVPKGTYYEVRSALNGGSYGEYYSTNQSWNVIYSFVPSVVADDYSWLKWMLYEGSDLSGVTTNNYRISFVRDSPNYDAWRIYFYSFGTTIAFHLTNPKKLYYVVAKYDLSRPMATFKINEGGAIGTLFYYAIADLSQSNLAIYYQQLRPQDVKYIGMSFLDRDTAETVNWLNQTFGYPSDTRVYYFMFVRPVAEVEPTVTIEMPELESPLVDLPIVYWVGHSYFTNLTNITLAPANVTYHLLGEDVELEPSVYGVLANQTVGAFSNVSSFEQIKAVAPIWSASSYNLTMANYTLPISIASNWTLYDWNGTGVDFQALLDPWGDFVFNFRNLTLPEYYVIGLSNPNSTIATSLIIAGKDVNGTVAGLLNADDLLSTALNDTAIIGIDKLNWYVTISGPYCIKC</sequence>
<protein>
    <submittedName>
        <fullName evidence="2">Uncharacterized protein</fullName>
    </submittedName>
</protein>
<evidence type="ECO:0000313" key="2">
    <source>
        <dbReference type="EMBL" id="UXD22149.1"/>
    </source>
</evidence>